<dbReference type="InterPro" id="IPR018378">
    <property type="entry name" value="C-type_lectin_CS"/>
</dbReference>
<feature type="compositionally biased region" description="Polar residues" evidence="2">
    <location>
        <begin position="232"/>
        <end position="243"/>
    </location>
</feature>
<evidence type="ECO:0000256" key="1">
    <source>
        <dbReference type="PROSITE-ProRule" id="PRU00076"/>
    </source>
</evidence>
<dbReference type="SMART" id="SM00034">
    <property type="entry name" value="CLECT"/>
    <property type="match status" value="1"/>
</dbReference>
<reference evidence="5" key="1">
    <citation type="journal article" date="2008" name="Nat. Genet.">
        <title>The Pristionchus pacificus genome provides a unique perspective on nematode lifestyle and parasitism.</title>
        <authorList>
            <person name="Dieterich C."/>
            <person name="Clifton S.W."/>
            <person name="Schuster L.N."/>
            <person name="Chinwalla A."/>
            <person name="Delehaunty K."/>
            <person name="Dinkelacker I."/>
            <person name="Fulton L."/>
            <person name="Fulton R."/>
            <person name="Godfrey J."/>
            <person name="Minx P."/>
            <person name="Mitreva M."/>
            <person name="Roeseler W."/>
            <person name="Tian H."/>
            <person name="Witte H."/>
            <person name="Yang S.P."/>
            <person name="Wilson R.K."/>
            <person name="Sommer R.J."/>
        </authorList>
    </citation>
    <scope>NUCLEOTIDE SEQUENCE [LARGE SCALE GENOMIC DNA]</scope>
    <source>
        <strain evidence="5">PS312</strain>
    </source>
</reference>
<dbReference type="InterPro" id="IPR016186">
    <property type="entry name" value="C-type_lectin-like/link_sf"/>
</dbReference>
<keyword evidence="3" id="KW-0472">Membrane</keyword>
<dbReference type="Gene3D" id="2.10.25.10">
    <property type="entry name" value="Laminin"/>
    <property type="match status" value="1"/>
</dbReference>
<comment type="caution">
    <text evidence="1">Lacks conserved residue(s) required for the propagation of feature annotation.</text>
</comment>
<dbReference type="AlphaFoldDB" id="A0A2A6CJ04"/>
<feature type="disulfide bond" evidence="1">
    <location>
        <begin position="481"/>
        <end position="490"/>
    </location>
</feature>
<keyword evidence="1" id="KW-0245">EGF-like domain</keyword>
<proteinExistence type="predicted"/>
<keyword evidence="3" id="KW-0812">Transmembrane</keyword>
<accession>A0A2A6CJ04</accession>
<accession>A0A8R1UHH5</accession>
<feature type="compositionally biased region" description="Basic and acidic residues" evidence="2">
    <location>
        <begin position="176"/>
        <end position="192"/>
    </location>
</feature>
<feature type="compositionally biased region" description="Low complexity" evidence="2">
    <location>
        <begin position="159"/>
        <end position="174"/>
    </location>
</feature>
<keyword evidence="5" id="KW-1185">Reference proteome</keyword>
<sequence length="1131" mass="125332">MGPPLDFPKELDKVADELDSLNNLVTVLVVVFILFVIIQILQTVLKVIKPKQKNVERHCKPNAVIVQGKSIIRTSKRESVSQKSSSSRHKSLPSKKINTILSLSTESECEKSMKSNKEELGSREECKTKNAIQSIPSREMKKEIPKNTKMLNCSDVMNTPLPSTAPLALPLTSSKSSKELIDNSNKEKKMEATNKIPPTQSLSSIQTAPSTDKTPPSPPTPSQAPPTQITSKKSPTVDTTQRGSVVEILTPNKNSFVTTKEEVKTTPISVPMPPSSILLLLFLPFTSSHVSLTFPSSRYPPLDFLDSLRTKGPCGVPVPRKQYLTNLIINKPYNITWRMGYPHQGGYRLTLIDGHGDTVAQLTPTTNASYVGTMDQTEMKETVVFPKECSNCSILLQRQAIEWGKAYTFHSCADVNIVSEETEDTQCNGRGRMKEGKCDCDPGFGGKECKSIVHCSSDEDCGKGGKCIEERGTLVVKTCFCPYGQFGRNCDTREFNKHGMFNEECYMSKQLNSNDTVYYRHLKSEDEVEVILDFDTTSWVGLGWRPDGLDPSCRLFPDLEGARYRRQSPSFPSESTEMESFPTTSLRDSTAPTRTSQDGPIPVMPKSNGLCKSLPPPSLLSLSLFILLFFSSVSSALHAPLHPMDCIDMIIGAVRNGRSRIQDLYSRDRSTPIEDHWYDGLDSLSAAYGIEVDGRTIIMFRRNRQEIEPTDHPLGGTRQFIVWAKGQTKGGYSHSAPSAFDKGSHSISADSFYADDVVNYHGDKNRGVFKGDLAQSIPSQDVQKKLRDPPPPSSSSSSLPPLVIHHSNSITPSSSQSQTISPSVEVIDDSIPPSQSSSFVISSLLSIVLLRLLTPLILLLLIPSLSFTQGPNGFNDANTSGGGSPTFETFPSNRSEATKYYAYNIGGKTDPHYIYSYIKGLSFLPPPHLHRLILKKIIMMELPELRETVTELVEALSQMDNALVVQVKRIEATEKAFSDLEKKVDQQSGLISQVLDLKKQIAIMNGKLEALSKIVIAEWEQVGSSRVKPHTVAKSWDDAFHHCQVYSASLVRINDEDSNRKISDLIQYEPSSIHWIGVEGREHVDRLPFHRFAKPNRVCIALEKGGSWVSRDCSEKLPFICGYEDGSTSIH</sequence>
<dbReference type="CDD" id="cd00037">
    <property type="entry name" value="CLECT"/>
    <property type="match status" value="1"/>
</dbReference>
<dbReference type="SUPFAM" id="SSF56436">
    <property type="entry name" value="C-type lectin-like"/>
    <property type="match status" value="1"/>
</dbReference>
<feature type="region of interest" description="Disordered" evidence="2">
    <location>
        <begin position="75"/>
        <end position="96"/>
    </location>
</feature>
<dbReference type="Pfam" id="PF00059">
    <property type="entry name" value="Lectin_C"/>
    <property type="match status" value="1"/>
</dbReference>
<keyword evidence="3" id="KW-1133">Transmembrane helix</keyword>
<reference evidence="4" key="2">
    <citation type="submission" date="2022-06" db="UniProtKB">
        <authorList>
            <consortium name="EnsemblMetazoa"/>
        </authorList>
    </citation>
    <scope>IDENTIFICATION</scope>
    <source>
        <strain evidence="4">PS312</strain>
    </source>
</reference>
<evidence type="ECO:0000313" key="4">
    <source>
        <dbReference type="EnsemblMetazoa" id="PPA25240.1"/>
    </source>
</evidence>
<dbReference type="InterPro" id="IPR045266">
    <property type="entry name" value="DOH_DOMON"/>
</dbReference>
<dbReference type="InterPro" id="IPR001304">
    <property type="entry name" value="C-type_lectin-like"/>
</dbReference>
<dbReference type="Proteomes" id="UP000005239">
    <property type="component" value="Unassembled WGS sequence"/>
</dbReference>
<dbReference type="EnsemblMetazoa" id="PPA25240.1">
    <property type="protein sequence ID" value="PPA25240.1"/>
    <property type="gene ID" value="WBGene00114794"/>
</dbReference>
<gene>
    <name evidence="4" type="primary">WBGene00114794</name>
</gene>
<dbReference type="Gene3D" id="3.10.100.10">
    <property type="entry name" value="Mannose-Binding Protein A, subunit A"/>
    <property type="match status" value="1"/>
</dbReference>
<dbReference type="InterPro" id="IPR005018">
    <property type="entry name" value="DOMON_domain"/>
</dbReference>
<dbReference type="PANTHER" id="PTHR46901:SF2">
    <property type="entry name" value="GH04942P"/>
    <property type="match status" value="1"/>
</dbReference>
<feature type="region of interest" description="Disordered" evidence="2">
    <location>
        <begin position="780"/>
        <end position="817"/>
    </location>
</feature>
<dbReference type="PROSITE" id="PS50041">
    <property type="entry name" value="C_TYPE_LECTIN_2"/>
    <property type="match status" value="1"/>
</dbReference>
<dbReference type="PROSITE" id="PS50836">
    <property type="entry name" value="DOMON"/>
    <property type="match status" value="1"/>
</dbReference>
<evidence type="ECO:0000313" key="5">
    <source>
        <dbReference type="Proteomes" id="UP000005239"/>
    </source>
</evidence>
<feature type="transmembrane region" description="Helical" evidence="3">
    <location>
        <begin position="20"/>
        <end position="41"/>
    </location>
</feature>
<feature type="region of interest" description="Disordered" evidence="2">
    <location>
        <begin position="113"/>
        <end position="245"/>
    </location>
</feature>
<dbReference type="PROSITE" id="PS00022">
    <property type="entry name" value="EGF_1"/>
    <property type="match status" value="1"/>
</dbReference>
<feature type="region of interest" description="Disordered" evidence="2">
    <location>
        <begin position="565"/>
        <end position="603"/>
    </location>
</feature>
<feature type="compositionally biased region" description="Pro residues" evidence="2">
    <location>
        <begin position="215"/>
        <end position="224"/>
    </location>
</feature>
<feature type="compositionally biased region" description="Polar residues" evidence="2">
    <location>
        <begin position="581"/>
        <end position="598"/>
    </location>
</feature>
<evidence type="ECO:0000256" key="3">
    <source>
        <dbReference type="SAM" id="Phobius"/>
    </source>
</evidence>
<organism evidence="4 5">
    <name type="scientific">Pristionchus pacificus</name>
    <name type="common">Parasitic nematode worm</name>
    <dbReference type="NCBI Taxonomy" id="54126"/>
    <lineage>
        <taxon>Eukaryota</taxon>
        <taxon>Metazoa</taxon>
        <taxon>Ecdysozoa</taxon>
        <taxon>Nematoda</taxon>
        <taxon>Chromadorea</taxon>
        <taxon>Rhabditida</taxon>
        <taxon>Rhabditina</taxon>
        <taxon>Diplogasteromorpha</taxon>
        <taxon>Diplogasteroidea</taxon>
        <taxon>Neodiplogasteridae</taxon>
        <taxon>Pristionchus</taxon>
    </lineage>
</organism>
<dbReference type="InterPro" id="IPR016187">
    <property type="entry name" value="CTDL_fold"/>
</dbReference>
<dbReference type="PROSITE" id="PS00615">
    <property type="entry name" value="C_TYPE_LECTIN_1"/>
    <property type="match status" value="1"/>
</dbReference>
<dbReference type="InterPro" id="IPR000742">
    <property type="entry name" value="EGF"/>
</dbReference>
<dbReference type="PROSITE" id="PS50026">
    <property type="entry name" value="EGF_3"/>
    <property type="match status" value="1"/>
</dbReference>
<keyword evidence="1" id="KW-1015">Disulfide bond</keyword>
<protein>
    <submittedName>
        <fullName evidence="4">C-type lectin</fullName>
    </submittedName>
</protein>
<feature type="compositionally biased region" description="Basic and acidic residues" evidence="2">
    <location>
        <begin position="113"/>
        <end position="128"/>
    </location>
</feature>
<name>A0A2A6CJ04_PRIPA</name>
<evidence type="ECO:0000256" key="2">
    <source>
        <dbReference type="SAM" id="MobiDB-lite"/>
    </source>
</evidence>
<dbReference type="CDD" id="cd09631">
    <property type="entry name" value="DOMON_DOH"/>
    <property type="match status" value="1"/>
</dbReference>
<feature type="compositionally biased region" description="Polar residues" evidence="2">
    <location>
        <begin position="196"/>
        <end position="206"/>
    </location>
</feature>
<dbReference type="PANTHER" id="PTHR46901">
    <property type="entry name" value="GH04942P"/>
    <property type="match status" value="1"/>
</dbReference>